<organism evidence="2 3">
    <name type="scientific">Parabacteroides goldsteinii DSM 19448 = WAL 12034</name>
    <dbReference type="NCBI Taxonomy" id="927665"/>
    <lineage>
        <taxon>Bacteria</taxon>
        <taxon>Pseudomonadati</taxon>
        <taxon>Bacteroidota</taxon>
        <taxon>Bacteroidia</taxon>
        <taxon>Bacteroidales</taxon>
        <taxon>Tannerellaceae</taxon>
        <taxon>Parabacteroides</taxon>
    </lineage>
</organism>
<evidence type="ECO:0000313" key="2">
    <source>
        <dbReference type="EMBL" id="KKB48575.1"/>
    </source>
</evidence>
<sequence>MKRLWILFIMFVSVLPEYLMAQQQTEYNRKGDEAMRLQDYRKATMWYEEGVIQCDPYSIDKLTTIWKNNKKMRSSMRGLMSRCFDCLRDKATIESDTTAISQLIHYYTEGIGTQANEERARSWSNRLEELRRPMELISYIPQKEKKPREPMKFFVGYAFSIEAPYGLTVGGVGERFGWYARFKTNMSFDNYTYECRGTDEFVSYPDNTSLRFTNEKKVNSLAASAGLVVKCTPWLYTSVGLGYGKRELLCEYQTTSWDDVSIQKNDWAKNTDYSHEGVVVDLDFMVKFGSVFVSAGCNTLNFKYVDLNAGVGVFF</sequence>
<dbReference type="Proteomes" id="UP000033047">
    <property type="component" value="Unassembled WGS sequence"/>
</dbReference>
<feature type="signal peptide" evidence="1">
    <location>
        <begin position="1"/>
        <end position="21"/>
    </location>
</feature>
<evidence type="ECO:0000256" key="1">
    <source>
        <dbReference type="SAM" id="SignalP"/>
    </source>
</evidence>
<dbReference type="EMBL" id="AQHV01000021">
    <property type="protein sequence ID" value="KKB48575.1"/>
    <property type="molecule type" value="Genomic_DNA"/>
</dbReference>
<comment type="caution">
    <text evidence="2">The sequence shown here is derived from an EMBL/GenBank/DDBJ whole genome shotgun (WGS) entry which is preliminary data.</text>
</comment>
<dbReference type="AlphaFoldDB" id="A0A0F5ITH4"/>
<dbReference type="RefSeq" id="WP_046147107.1">
    <property type="nucleotide sequence ID" value="NZ_KQ033913.1"/>
</dbReference>
<dbReference type="STRING" id="927665.HMPREF1535_03803"/>
<gene>
    <name evidence="2" type="ORF">HMPREF1535_03803</name>
</gene>
<feature type="chain" id="PRO_5002487979" description="Outer membrane protein beta-barrel domain-containing protein" evidence="1">
    <location>
        <begin position="22"/>
        <end position="315"/>
    </location>
</feature>
<name>A0A0F5ITH4_9BACT</name>
<dbReference type="PATRIC" id="fig|927665.4.peg.3908"/>
<protein>
    <recommendedName>
        <fullName evidence="4">Outer membrane protein beta-barrel domain-containing protein</fullName>
    </recommendedName>
</protein>
<reference evidence="2 3" key="1">
    <citation type="submission" date="2013-04" db="EMBL/GenBank/DDBJ databases">
        <title>The Genome Sequence of Parabacteroides goldsteinii DSM 19448.</title>
        <authorList>
            <consortium name="The Broad Institute Genomics Platform"/>
            <person name="Earl A."/>
            <person name="Ward D."/>
            <person name="Feldgarden M."/>
            <person name="Gevers D."/>
            <person name="Martens E."/>
            <person name="Sakamoto M."/>
            <person name="Benno Y."/>
            <person name="Song Y."/>
            <person name="Liu C."/>
            <person name="Lee J."/>
            <person name="Bolanos M."/>
            <person name="Vaisanen M.L."/>
            <person name="Finegold S.M."/>
            <person name="Walker B."/>
            <person name="Young S."/>
            <person name="Zeng Q."/>
            <person name="Gargeya S."/>
            <person name="Fitzgerald M."/>
            <person name="Haas B."/>
            <person name="Abouelleil A."/>
            <person name="Allen A.W."/>
            <person name="Alvarado L."/>
            <person name="Arachchi H.M."/>
            <person name="Berlin A.M."/>
            <person name="Chapman S.B."/>
            <person name="Gainer-Dewar J."/>
            <person name="Goldberg J."/>
            <person name="Griggs A."/>
            <person name="Gujja S."/>
            <person name="Hansen M."/>
            <person name="Howarth C."/>
            <person name="Imamovic A."/>
            <person name="Ireland A."/>
            <person name="Larimer J."/>
            <person name="McCowan C."/>
            <person name="Murphy C."/>
            <person name="Pearson M."/>
            <person name="Poon T.W."/>
            <person name="Priest M."/>
            <person name="Roberts A."/>
            <person name="Saif S."/>
            <person name="Shea T."/>
            <person name="Sisk P."/>
            <person name="Sykes S."/>
            <person name="Wortman J."/>
            <person name="Nusbaum C."/>
            <person name="Birren B."/>
        </authorList>
    </citation>
    <scope>NUCLEOTIDE SEQUENCE [LARGE SCALE GENOMIC DNA]</scope>
    <source>
        <strain evidence="2 3">DSM 19448</strain>
    </source>
</reference>
<accession>A0A0F5ITH4</accession>
<evidence type="ECO:0000313" key="3">
    <source>
        <dbReference type="Proteomes" id="UP000033047"/>
    </source>
</evidence>
<keyword evidence="1" id="KW-0732">Signal</keyword>
<dbReference type="HOGENOM" id="CLU_888086_0_0_10"/>
<evidence type="ECO:0008006" key="4">
    <source>
        <dbReference type="Google" id="ProtNLM"/>
    </source>
</evidence>
<proteinExistence type="predicted"/>